<protein>
    <recommendedName>
        <fullName evidence="6">KH domain-containing protein</fullName>
    </recommendedName>
</protein>
<proteinExistence type="predicted"/>
<reference evidence="3" key="1">
    <citation type="submission" date="2011-02" db="EMBL/GenBank/DDBJ databases">
        <authorList>
            <person name="Aslett M."/>
        </authorList>
    </citation>
    <scope>NUCLEOTIDE SEQUENCE</scope>
    <source>
        <strain evidence="3">Liverpool</strain>
    </source>
</reference>
<dbReference type="EMBL" id="LN714478">
    <property type="protein sequence ID" value="CEL65158.1"/>
    <property type="molecule type" value="Genomic_DNA"/>
</dbReference>
<evidence type="ECO:0000256" key="1">
    <source>
        <dbReference type="PROSITE-ProRule" id="PRU00117"/>
    </source>
</evidence>
<feature type="compositionally biased region" description="Basic and acidic residues" evidence="2">
    <location>
        <begin position="1074"/>
        <end position="1086"/>
    </location>
</feature>
<reference evidence="4" key="4">
    <citation type="journal article" date="2015" name="PLoS ONE">
        <title>Comprehensive Evaluation of Toxoplasma gondii VEG and Neospora caninum LIV Genomes with Tachyzoite Stage Transcriptome and Proteome Defines Novel Transcript Features.</title>
        <authorList>
            <person name="Ramaprasad A."/>
            <person name="Mourier T."/>
            <person name="Naeem R."/>
            <person name="Malas T.B."/>
            <person name="Moussa E."/>
            <person name="Panigrahi A."/>
            <person name="Vermont S.J."/>
            <person name="Otto T.D."/>
            <person name="Wastling J."/>
            <person name="Pain A."/>
        </authorList>
    </citation>
    <scope>NUCLEOTIDE SEQUENCE</scope>
    <source>
        <strain evidence="4">Liverpool</strain>
    </source>
</reference>
<accession>F0VA59</accession>
<dbReference type="GeneID" id="13441581"/>
<feature type="region of interest" description="Disordered" evidence="2">
    <location>
        <begin position="1392"/>
        <end position="1413"/>
    </location>
</feature>
<dbReference type="InterPro" id="IPR036612">
    <property type="entry name" value="KH_dom_type_1_sf"/>
</dbReference>
<keyword evidence="5" id="KW-1185">Reference proteome</keyword>
<dbReference type="SUPFAM" id="SSF54791">
    <property type="entry name" value="Eukaryotic type KH-domain (KH-domain type I)"/>
    <property type="match status" value="1"/>
</dbReference>
<dbReference type="EMBL" id="FR823384">
    <property type="protein sequence ID" value="CBZ50548.1"/>
    <property type="molecule type" value="Genomic_DNA"/>
</dbReference>
<feature type="compositionally biased region" description="Low complexity" evidence="2">
    <location>
        <begin position="1097"/>
        <end position="1107"/>
    </location>
</feature>
<feature type="region of interest" description="Disordered" evidence="2">
    <location>
        <begin position="1505"/>
        <end position="1526"/>
    </location>
</feature>
<dbReference type="OMA" id="SANDWFH"/>
<feature type="region of interest" description="Disordered" evidence="2">
    <location>
        <begin position="1731"/>
        <end position="1756"/>
    </location>
</feature>
<evidence type="ECO:0000256" key="2">
    <source>
        <dbReference type="SAM" id="MobiDB-lite"/>
    </source>
</evidence>
<evidence type="ECO:0000313" key="5">
    <source>
        <dbReference type="Proteomes" id="UP000007494"/>
    </source>
</evidence>
<feature type="region of interest" description="Disordered" evidence="2">
    <location>
        <begin position="302"/>
        <end position="329"/>
    </location>
</feature>
<evidence type="ECO:0000313" key="3">
    <source>
        <dbReference type="EMBL" id="CBZ50548.1"/>
    </source>
</evidence>
<feature type="compositionally biased region" description="Polar residues" evidence="2">
    <location>
        <begin position="1602"/>
        <end position="1620"/>
    </location>
</feature>
<dbReference type="Proteomes" id="UP000007494">
    <property type="component" value="Chromosome IV"/>
</dbReference>
<dbReference type="GO" id="GO:0003723">
    <property type="term" value="F:RNA binding"/>
    <property type="evidence" value="ECO:0007669"/>
    <property type="project" value="UniProtKB-UniRule"/>
</dbReference>
<dbReference type="VEuPathDB" id="ToxoDB:NCLIV_010170"/>
<feature type="region of interest" description="Disordered" evidence="2">
    <location>
        <begin position="62"/>
        <end position="149"/>
    </location>
</feature>
<feature type="region of interest" description="Disordered" evidence="2">
    <location>
        <begin position="957"/>
        <end position="1031"/>
    </location>
</feature>
<dbReference type="InParanoid" id="F0VA59"/>
<feature type="compositionally biased region" description="Basic and acidic residues" evidence="2">
    <location>
        <begin position="319"/>
        <end position="328"/>
    </location>
</feature>
<evidence type="ECO:0000313" key="4">
    <source>
        <dbReference type="EMBL" id="CEL65158.1"/>
    </source>
</evidence>
<feature type="region of interest" description="Disordered" evidence="2">
    <location>
        <begin position="1276"/>
        <end position="1299"/>
    </location>
</feature>
<dbReference type="eggNOG" id="ENOG502QZ4Q">
    <property type="taxonomic scope" value="Eukaryota"/>
</dbReference>
<feature type="region of interest" description="Disordered" evidence="2">
    <location>
        <begin position="180"/>
        <end position="217"/>
    </location>
</feature>
<reference evidence="5" key="3">
    <citation type="journal article" date="2012" name="PLoS Pathog.">
        <title>Comparative genomics of the apicomplexan parasites Toxoplasma gondii and Neospora caninum: Coccidia differing in host range and transmission strategy.</title>
        <authorList>
            <person name="Reid A.J."/>
            <person name="Vermont S.J."/>
            <person name="Cotton J.A."/>
            <person name="Harris D."/>
            <person name="Hill-Cawthorne G.A."/>
            <person name="Konen-Waisman S."/>
            <person name="Latham S.M."/>
            <person name="Mourier T."/>
            <person name="Norton R."/>
            <person name="Quail M.A."/>
            <person name="Sanders M."/>
            <person name="Shanmugam D."/>
            <person name="Sohal A."/>
            <person name="Wasmuth J.D."/>
            <person name="Brunk B."/>
            <person name="Grigg M.E."/>
            <person name="Howard J.C."/>
            <person name="Parkinson J."/>
            <person name="Roos D.S."/>
            <person name="Trees A.J."/>
            <person name="Berriman M."/>
            <person name="Pain A."/>
            <person name="Wastling J.M."/>
        </authorList>
    </citation>
    <scope>NUCLEOTIDE SEQUENCE [LARGE SCALE GENOMIC DNA]</scope>
    <source>
        <strain evidence="5">Liverpool</strain>
    </source>
</reference>
<organism evidence="3 5">
    <name type="scientific">Neospora caninum (strain Liverpool)</name>
    <dbReference type="NCBI Taxonomy" id="572307"/>
    <lineage>
        <taxon>Eukaryota</taxon>
        <taxon>Sar</taxon>
        <taxon>Alveolata</taxon>
        <taxon>Apicomplexa</taxon>
        <taxon>Conoidasida</taxon>
        <taxon>Coccidia</taxon>
        <taxon>Eucoccidiorida</taxon>
        <taxon>Eimeriorina</taxon>
        <taxon>Sarcocystidae</taxon>
        <taxon>Neospora</taxon>
    </lineage>
</organism>
<gene>
    <name evidence="4" type="ORF">BN1204_010170</name>
    <name evidence="3" type="ORF">NCLIV_010170</name>
</gene>
<dbReference type="RefSeq" id="XP_003880581.1">
    <property type="nucleotide sequence ID" value="XM_003880532.1"/>
</dbReference>
<feature type="region of interest" description="Disordered" evidence="2">
    <location>
        <begin position="1074"/>
        <end position="1107"/>
    </location>
</feature>
<feature type="compositionally biased region" description="Low complexity" evidence="2">
    <location>
        <begin position="198"/>
        <end position="217"/>
    </location>
</feature>
<feature type="region of interest" description="Disordered" evidence="2">
    <location>
        <begin position="1544"/>
        <end position="1666"/>
    </location>
</feature>
<name>F0VA59_NEOCL</name>
<dbReference type="PROSITE" id="PS50084">
    <property type="entry name" value="KH_TYPE_1"/>
    <property type="match status" value="1"/>
</dbReference>
<feature type="compositionally biased region" description="Basic and acidic residues" evidence="2">
    <location>
        <begin position="1637"/>
        <end position="1649"/>
    </location>
</feature>
<feature type="region of interest" description="Disordered" evidence="2">
    <location>
        <begin position="362"/>
        <end position="381"/>
    </location>
</feature>
<feature type="region of interest" description="Disordered" evidence="2">
    <location>
        <begin position="1158"/>
        <end position="1183"/>
    </location>
</feature>
<dbReference type="OrthoDB" id="331640at2759"/>
<feature type="compositionally biased region" description="Low complexity" evidence="2">
    <location>
        <begin position="981"/>
        <end position="990"/>
    </location>
</feature>
<keyword evidence="1" id="KW-0694">RNA-binding</keyword>
<feature type="compositionally biased region" description="Basic and acidic residues" evidence="2">
    <location>
        <begin position="1553"/>
        <end position="1569"/>
    </location>
</feature>
<sequence>MAPTTVQQLSCSLLCETASAFSFACDTPLKARSLALDGERGVSPTSDPRTLRLRASSVVGALTDAAPSARDSTANPSTPPRSGVGSCGKGEKRRGDGVEANGSETCAGLHLASRPRKNDGNESRETDAADLAPQMPAGDSSAMRRNQKPSVALASVSSFPAGADPQGETGMALGGVKTEAKTAPDAALGEGPKEDKQASGPGAPGAPASSTSFSSDLSAVVTDPLASAPSFASSMSSFASEVGRELENIGSMSTAGSFKEPIGGGGEQKLPAALAYHAPNGEDTLASSLFFSALSFSLAPTPEESAHLSAVGGPSELTHPGKEEKDDSGTAASTLLGVSQPRRPRGEIPPCLQVASAASCRHPGSCPAPGGPREERNASCGFLSSSPLSERLVVGPPSQSLPGFSPSPLKKAFGGATVAASKGDKEQQLANLGAVTCSASAHASSATSLCVCKFLLGEDVAGYLVGRKGGGIDEFQKRNGPGLRVTVSKRGEIFPVLGERIAAAVGVQESIARALDEIVDVATKRAMHKEEERRLDSGRKIGKPKTCFKLVVPETSARLLEQQVENRDSAKELGRKHKTEVLITSANDWFHLEAGDAVAKERLVQVIGLPNDVKDTVRELVPLYQQDTTLTTSLELCYGKKTPAPPPPPPPVLPSLFSFTPTVPPPAAFAATSFLPSYAGSCFALANANSHPLFSGGDDRLLGSAMGSRGVSASLGTTPNALAAAESFASPGLGKPSALSRSAAFASGPVPLKPHLCTPLLSAGLHHAPLASYSTAVGPSFDDCSMHASQGLSGRCAEELPDVFMRTLNAAAPQSTGQKAGAGGKRSSDANLTTDILSLLAAHGNARAKLFSGSEGAAFSAYAPQAGYTQAGVGSWGSRNAAAAAAAFPALPSSLSGVKATSEPQRKASGGGAMSQAEAVRALLQIMGTEMKLGDEKQGGAAGRSLQKREAFEMPSFLGASLRDDRRDLLSPTPEAGPRTPLAGLPSAAHPAPPAGSGGAMDASSASRRCEQPTETGTGSEAGAYSYSPKRGSRGALLPVNSLHGSGTRGSFAGSGSGFMDAVGFLTGGSARDGRGLAHPLDEGRAGDVAPAASTRPGPSGENSAAAASGAALLLPLSSSRLDPSAPVFHPQQSSGEVPLHADENLQLLNSLLHANLRQRGGGSRPGASDEGTPVQGSRGAASAASFLPSSSSCLSASFPATPLGKRMRDSQRPQQIIAGSLAAHADPTSTHQLRNELLCLLRQKERHFRDGAEFQLGRGDASAGGPFCLPPPTLRGSQATGAVAGDEPAGRGSQGGRPEKELEAELALLQSLLSHSGGLPAVGAVGAAPGRLPAPAAPGADPGVDHLLPSSGVQADLQKLRQLCQGRLSAVAVKQGGRDEDSGWREGQRRLGVCRKDEREGGPKREGERDSRLPFAAALQAGSLAHGVFANSQATPPQPHATRLPDAWSARGGASSPAAATSAFPGGFGLLCEEPKETVAPGRGDGAGAVLPCWPAEADARTLASAVPRTSASTPTHRRSKQASCMQSLDLAFGGRGNGEKAGAGLRGEFFGGRRGDEAGRPEARKGENLGVEDPGEPGLDADPSGHRRSLSAQGKGEASLNGQPAGSGSLHVSRSLTGQAPFAGMEPTSCTGVAREAHGDDGRDPGGPDKTPSSSVYFGKGLGAPGHELLSGGMRGPAAKGGQEATLGAGPDEFSVQIQIPVSVAQSESSLSVLLLLLRSLSTRVSAVLPPAPQPASGRETDHAPGAETESPGTISLQVSGTADNVASASVLLRSLLSGTV</sequence>
<reference evidence="3" key="2">
    <citation type="submission" date="2011-03" db="EMBL/GenBank/DDBJ databases">
        <title>Comparative genomics and transcriptomics of Neospora caninum and Toxoplasma gondii.</title>
        <authorList>
            <person name="Reid A.J."/>
            <person name="Sohal A."/>
            <person name="Harris D."/>
            <person name="Quail M."/>
            <person name="Sanders M."/>
            <person name="Berriman M."/>
            <person name="Wastling J.M."/>
            <person name="Pain A."/>
        </authorList>
    </citation>
    <scope>NUCLEOTIDE SEQUENCE</scope>
    <source>
        <strain evidence="3">Liverpool</strain>
    </source>
</reference>
<feature type="region of interest" description="Disordered" evidence="2">
    <location>
        <begin position="895"/>
        <end position="915"/>
    </location>
</feature>
<evidence type="ECO:0008006" key="6">
    <source>
        <dbReference type="Google" id="ProtNLM"/>
    </source>
</evidence>
<feature type="compositionally biased region" description="Basic and acidic residues" evidence="2">
    <location>
        <begin position="116"/>
        <end position="127"/>
    </location>
</feature>